<dbReference type="EMBL" id="KX528688">
    <property type="protein sequence ID" value="APC57382.1"/>
    <property type="molecule type" value="Genomic_DNA"/>
</dbReference>
<dbReference type="InterPro" id="IPR025668">
    <property type="entry name" value="Tnp_DDE_dom"/>
</dbReference>
<accession>A0A1J0HS86</accession>
<name>A0A1J0HS86_ACILW</name>
<protein>
    <submittedName>
        <fullName evidence="1">Transposase IS982 family</fullName>
    </submittedName>
</protein>
<keyword evidence="1" id="KW-0614">Plasmid</keyword>
<geneLocation type="plasmid" evidence="1">
    <name>pALWEK1.1</name>
</geneLocation>
<gene>
    <name evidence="1" type="ORF">ABAC_0024</name>
</gene>
<dbReference type="RefSeq" id="WP_005265583.1">
    <property type="nucleotide sequence ID" value="NZ_CP032102.1"/>
</dbReference>
<evidence type="ECO:0000313" key="1">
    <source>
        <dbReference type="EMBL" id="APC57382.1"/>
    </source>
</evidence>
<dbReference type="Pfam" id="PF13612">
    <property type="entry name" value="DDE_Tnp_1_3"/>
    <property type="match status" value="1"/>
</dbReference>
<organism evidence="1">
    <name type="scientific">Acinetobacter lwoffii</name>
    <dbReference type="NCBI Taxonomy" id="28090"/>
    <lineage>
        <taxon>Bacteria</taxon>
        <taxon>Pseudomonadati</taxon>
        <taxon>Pseudomonadota</taxon>
        <taxon>Gammaproteobacteria</taxon>
        <taxon>Moraxellales</taxon>
        <taxon>Moraxellaceae</taxon>
        <taxon>Acinetobacter</taxon>
    </lineage>
</organism>
<sequence>MDHITELFCILDDFCKKFNESLEKALISDQKTRLKKSALSLSEAMTIVILFHQSGFRFFKYFYCQMIVPFWKSAFPKLLSYNRFIEIMPRCLQALSSFFHQVKGKDTGISIIDSTKLVVCHNLRIKRHRVFKGLAGRGKSSTGWFYGFKLHLIINNLGEIINLTLTSGNVHDVAVLESLTKELKGILLGDKGYLSKAKAEALAARGLKILTPSRRNMKNKPIHTEQEKQLLCKRGLIETVNDQLKNLQQLEHSRHRSVNNFMVNIMAAVVAYCLNPNKPTFQNMLKG</sequence>
<dbReference type="AlphaFoldDB" id="A0A1J0HS86"/>
<proteinExistence type="predicted"/>
<dbReference type="NCBIfam" id="NF033520">
    <property type="entry name" value="transpos_IS982"/>
    <property type="match status" value="1"/>
</dbReference>
<reference evidence="1" key="1">
    <citation type="journal article" date="2016" name="Biomed. Res. Int.">
        <title>Resistance of Permafrost and Modern Acinetobacter lwoffii Strains to Heavy Metals and Arsenic Revealed by Genome Analysis.</title>
        <authorList>
            <person name="Mindlin S."/>
            <person name="Petrenko A."/>
            <person name="Kurakov A."/>
            <person name="Beletsky A."/>
            <person name="Mardanov A."/>
            <person name="Petrova M."/>
        </authorList>
    </citation>
    <scope>NUCLEOTIDE SEQUENCE</scope>
    <source>
        <strain evidence="1">EK30A</strain>
        <plasmid evidence="1">pALWEK1.1</plasmid>
    </source>
</reference>